<dbReference type="AlphaFoldDB" id="A0A9P8IIW9"/>
<feature type="compositionally biased region" description="Basic and acidic residues" evidence="7">
    <location>
        <begin position="8"/>
        <end position="21"/>
    </location>
</feature>
<evidence type="ECO:0000256" key="2">
    <source>
        <dbReference type="ARBA" id="ARBA00022448"/>
    </source>
</evidence>
<evidence type="ECO:0008006" key="11">
    <source>
        <dbReference type="Google" id="ProtNLM"/>
    </source>
</evidence>
<feature type="transmembrane region" description="Helical" evidence="8">
    <location>
        <begin position="127"/>
        <end position="148"/>
    </location>
</feature>
<feature type="transmembrane region" description="Helical" evidence="8">
    <location>
        <begin position="189"/>
        <end position="211"/>
    </location>
</feature>
<organism evidence="9 10">
    <name type="scientific">Fusarium musae</name>
    <dbReference type="NCBI Taxonomy" id="1042133"/>
    <lineage>
        <taxon>Eukaryota</taxon>
        <taxon>Fungi</taxon>
        <taxon>Dikarya</taxon>
        <taxon>Ascomycota</taxon>
        <taxon>Pezizomycotina</taxon>
        <taxon>Sordariomycetes</taxon>
        <taxon>Hypocreomycetidae</taxon>
        <taxon>Hypocreales</taxon>
        <taxon>Nectriaceae</taxon>
        <taxon>Fusarium</taxon>
    </lineage>
</organism>
<feature type="transmembrane region" description="Helical" evidence="8">
    <location>
        <begin position="287"/>
        <end position="307"/>
    </location>
</feature>
<protein>
    <recommendedName>
        <fullName evidence="11">Major facilitator superfamily (MFS) profile domain-containing protein</fullName>
    </recommendedName>
</protein>
<dbReference type="Proteomes" id="UP000827133">
    <property type="component" value="Unassembled WGS sequence"/>
</dbReference>
<evidence type="ECO:0000256" key="6">
    <source>
        <dbReference type="ARBA" id="ARBA00023180"/>
    </source>
</evidence>
<feature type="transmembrane region" description="Helical" evidence="8">
    <location>
        <begin position="223"/>
        <end position="243"/>
    </location>
</feature>
<feature type="transmembrane region" description="Helical" evidence="8">
    <location>
        <begin position="160"/>
        <end position="180"/>
    </location>
</feature>
<dbReference type="Gene3D" id="1.20.1250.20">
    <property type="entry name" value="MFS general substrate transporter like domains"/>
    <property type="match status" value="1"/>
</dbReference>
<evidence type="ECO:0000256" key="8">
    <source>
        <dbReference type="SAM" id="Phobius"/>
    </source>
</evidence>
<keyword evidence="4 8" id="KW-1133">Transmembrane helix</keyword>
<evidence type="ECO:0000313" key="10">
    <source>
        <dbReference type="Proteomes" id="UP000827133"/>
    </source>
</evidence>
<evidence type="ECO:0000256" key="5">
    <source>
        <dbReference type="ARBA" id="ARBA00023136"/>
    </source>
</evidence>
<evidence type="ECO:0000313" key="9">
    <source>
        <dbReference type="EMBL" id="KAG9495724.1"/>
    </source>
</evidence>
<reference evidence="9" key="1">
    <citation type="journal article" date="2021" name="Mol. Plant Microbe Interact.">
        <title>Telomere to telomere genome assembly of Fusarium musae F31, causal agent of crown rot disease of banana.</title>
        <authorList>
            <person name="Degradi L."/>
            <person name="Tava V."/>
            <person name="Kunova A."/>
            <person name="Cortesi P."/>
            <person name="Saracchi M."/>
            <person name="Pasquali M."/>
        </authorList>
    </citation>
    <scope>NUCLEOTIDE SEQUENCE</scope>
    <source>
        <strain evidence="9">F31</strain>
    </source>
</reference>
<dbReference type="KEGG" id="fmu:J7337_012281"/>
<gene>
    <name evidence="9" type="ORF">J7337_012281</name>
</gene>
<keyword evidence="6" id="KW-0325">Glycoprotein</keyword>
<keyword evidence="10" id="KW-1185">Reference proteome</keyword>
<evidence type="ECO:0000256" key="3">
    <source>
        <dbReference type="ARBA" id="ARBA00022692"/>
    </source>
</evidence>
<proteinExistence type="predicted"/>
<evidence type="ECO:0000256" key="1">
    <source>
        <dbReference type="ARBA" id="ARBA00004141"/>
    </source>
</evidence>
<dbReference type="SUPFAM" id="SSF103473">
    <property type="entry name" value="MFS general substrate transporter"/>
    <property type="match status" value="1"/>
</dbReference>
<dbReference type="InterPro" id="IPR011701">
    <property type="entry name" value="MFS"/>
</dbReference>
<dbReference type="PANTHER" id="PTHR43791:SF36">
    <property type="entry name" value="TRANSPORTER, PUTATIVE (AFU_ORTHOLOGUE AFUA_6G08340)-RELATED"/>
    <property type="match status" value="1"/>
</dbReference>
<dbReference type="EMBL" id="JAHBCI010000010">
    <property type="protein sequence ID" value="KAG9495724.1"/>
    <property type="molecule type" value="Genomic_DNA"/>
</dbReference>
<accession>A0A9P8IIW9</accession>
<comment type="caution">
    <text evidence="9">The sequence shown here is derived from an EMBL/GenBank/DDBJ whole genome shotgun (WGS) entry which is preliminary data.</text>
</comment>
<evidence type="ECO:0000256" key="7">
    <source>
        <dbReference type="SAM" id="MobiDB-lite"/>
    </source>
</evidence>
<evidence type="ECO:0000256" key="4">
    <source>
        <dbReference type="ARBA" id="ARBA00022989"/>
    </source>
</evidence>
<dbReference type="InterPro" id="IPR036259">
    <property type="entry name" value="MFS_trans_sf"/>
</dbReference>
<dbReference type="Pfam" id="PF07690">
    <property type="entry name" value="MFS_1"/>
    <property type="match status" value="1"/>
</dbReference>
<keyword evidence="2" id="KW-0813">Transport</keyword>
<keyword evidence="3 8" id="KW-0812">Transmembrane</keyword>
<name>A0A9P8IIW9_9HYPO</name>
<sequence length="425" mass="47690">MTSSGISKGHEAVDEKTHHVIPDSSSGEPQIKQHYNTVIRGESVLPSDDLNDNIVGYDGRLMGARTSLSSQQEKKLLRRIDWHLIPLLSVMYMVKSIDASNVSNARIMDRGTPRNIMTELNISADDYNFVTMAYYISWGIVLVCHAAVKNAAGLYTVRAFLGLFEAGLWPGMLLQLCYWYRPDEMASRIVLVTILGNFSAVVSGVLAFAFNGVHAQGLSGWKWLILTEGIFTILLGIFAYIFMPDSRWMSEEEKAFVQARLPINAPRAAEKDFDWKEFWNTLKDHKLWLFLLCWAFYTIGTTGLNFYQPTVIANLGFTYTMMWPWRVQTTDGATGSAFAIAFANSYGQIGGAVGSQLFNSRFAPRYTTSFGIAMGFIGMAIIMNVITWSFTWKVDVATRRLKRARDAAAKRNEAILDDVDIHAKT</sequence>
<dbReference type="GO" id="GO:0022857">
    <property type="term" value="F:transmembrane transporter activity"/>
    <property type="evidence" value="ECO:0007669"/>
    <property type="project" value="InterPro"/>
</dbReference>
<dbReference type="GO" id="GO:0016020">
    <property type="term" value="C:membrane"/>
    <property type="evidence" value="ECO:0007669"/>
    <property type="project" value="UniProtKB-SubCell"/>
</dbReference>
<dbReference type="GeneID" id="68320137"/>
<dbReference type="RefSeq" id="XP_044674724.1">
    <property type="nucleotide sequence ID" value="XM_044829808.1"/>
</dbReference>
<comment type="subcellular location">
    <subcellularLocation>
        <location evidence="1">Membrane</location>
        <topology evidence="1">Multi-pass membrane protein</topology>
    </subcellularLocation>
</comment>
<feature type="region of interest" description="Disordered" evidence="7">
    <location>
        <begin position="1"/>
        <end position="30"/>
    </location>
</feature>
<keyword evidence="5 8" id="KW-0472">Membrane</keyword>
<feature type="transmembrane region" description="Helical" evidence="8">
    <location>
        <begin position="370"/>
        <end position="392"/>
    </location>
</feature>
<dbReference type="PANTHER" id="PTHR43791">
    <property type="entry name" value="PERMEASE-RELATED"/>
    <property type="match status" value="1"/>
</dbReference>